<dbReference type="CDD" id="cd00077">
    <property type="entry name" value="HDc"/>
    <property type="match status" value="1"/>
</dbReference>
<dbReference type="Proteomes" id="UP000034344">
    <property type="component" value="Unassembled WGS sequence"/>
</dbReference>
<dbReference type="InterPro" id="IPR037522">
    <property type="entry name" value="HD_GYP_dom"/>
</dbReference>
<dbReference type="PROSITE" id="PS51832">
    <property type="entry name" value="HD_GYP"/>
    <property type="match status" value="1"/>
</dbReference>
<evidence type="ECO:0000259" key="2">
    <source>
        <dbReference type="PROSITE" id="PS51832"/>
    </source>
</evidence>
<proteinExistence type="predicted"/>
<gene>
    <name evidence="3" type="ORF">US11_C0001G0089</name>
</gene>
<protein>
    <submittedName>
        <fullName evidence="3">Uncharacterized protein</fullName>
    </submittedName>
</protein>
<organism evidence="3 4">
    <name type="scientific">Candidatus Roizmanbacteria bacterium GW2011_GWA2_36_23</name>
    <dbReference type="NCBI Taxonomy" id="1618480"/>
    <lineage>
        <taxon>Bacteria</taxon>
        <taxon>Candidatus Roizmaniibacteriota</taxon>
    </lineage>
</organism>
<accession>A0A0G0EM09</accession>
<dbReference type="InterPro" id="IPR006675">
    <property type="entry name" value="HDIG_dom"/>
</dbReference>
<dbReference type="PANTHER" id="PTHR43155">
    <property type="entry name" value="CYCLIC DI-GMP PHOSPHODIESTERASE PA4108-RELATED"/>
    <property type="match status" value="1"/>
</dbReference>
<evidence type="ECO:0000259" key="1">
    <source>
        <dbReference type="PROSITE" id="PS51831"/>
    </source>
</evidence>
<reference evidence="3 4" key="1">
    <citation type="journal article" date="2015" name="Nature">
        <title>rRNA introns, odd ribosomes, and small enigmatic genomes across a large radiation of phyla.</title>
        <authorList>
            <person name="Brown C.T."/>
            <person name="Hug L.A."/>
            <person name="Thomas B.C."/>
            <person name="Sharon I."/>
            <person name="Castelle C.J."/>
            <person name="Singh A."/>
            <person name="Wilkins M.J."/>
            <person name="Williams K.H."/>
            <person name="Banfield J.F."/>
        </authorList>
    </citation>
    <scope>NUCLEOTIDE SEQUENCE [LARGE SCALE GENOMIC DNA]</scope>
</reference>
<dbReference type="InterPro" id="IPR006674">
    <property type="entry name" value="HD_domain"/>
</dbReference>
<dbReference type="AlphaFoldDB" id="A0A0G0EM09"/>
<dbReference type="PROSITE" id="PS51831">
    <property type="entry name" value="HD"/>
    <property type="match status" value="1"/>
</dbReference>
<dbReference type="Gene3D" id="1.10.3210.10">
    <property type="entry name" value="Hypothetical protein af1432"/>
    <property type="match status" value="1"/>
</dbReference>
<feature type="domain" description="HD-GYP" evidence="2">
    <location>
        <begin position="18"/>
        <end position="215"/>
    </location>
</feature>
<dbReference type="SMART" id="SM00471">
    <property type="entry name" value="HDc"/>
    <property type="match status" value="1"/>
</dbReference>
<comment type="caution">
    <text evidence="3">The sequence shown here is derived from an EMBL/GenBank/DDBJ whole genome shotgun (WGS) entry which is preliminary data.</text>
</comment>
<dbReference type="Pfam" id="PF01966">
    <property type="entry name" value="HD"/>
    <property type="match status" value="1"/>
</dbReference>
<dbReference type="NCBIfam" id="TIGR00277">
    <property type="entry name" value="HDIG"/>
    <property type="match status" value="1"/>
</dbReference>
<dbReference type="EMBL" id="LBRS01000001">
    <property type="protein sequence ID" value="KKQ02130.1"/>
    <property type="molecule type" value="Genomic_DNA"/>
</dbReference>
<evidence type="ECO:0000313" key="3">
    <source>
        <dbReference type="EMBL" id="KKQ02130.1"/>
    </source>
</evidence>
<feature type="domain" description="HD" evidence="1">
    <location>
        <begin position="40"/>
        <end position="163"/>
    </location>
</feature>
<dbReference type="SUPFAM" id="SSF109604">
    <property type="entry name" value="HD-domain/PDEase-like"/>
    <property type="match status" value="1"/>
</dbReference>
<dbReference type="PANTHER" id="PTHR43155:SF2">
    <property type="entry name" value="CYCLIC DI-GMP PHOSPHODIESTERASE PA4108"/>
    <property type="match status" value="1"/>
</dbReference>
<sequence>MIKEVPFLIDRSNKGLLLNSQQLNTITYLLEQLELYHMPTLNHSLNVAEFSMRLAMELGLEEKYVETVFIGGLLHDIGKLTIPLHLLNRKNNSILSDMEYRLLRNHGAEGARIIRMAGLPEILALFANQHSIGMNRHTKDPDLIRSQHWLNPIIAVSDTVCSSLDATRTYQDKMKIVEVFSSLSRKSAEGRVPKALLDATGTIMCQMYPELAKPGLSQVKWIGMNGKQ</sequence>
<dbReference type="InterPro" id="IPR003607">
    <property type="entry name" value="HD/PDEase_dom"/>
</dbReference>
<name>A0A0G0EM09_9BACT</name>
<dbReference type="STRING" id="1618480.US11_C0001G0089"/>
<evidence type="ECO:0000313" key="4">
    <source>
        <dbReference type="Proteomes" id="UP000034344"/>
    </source>
</evidence>